<feature type="region of interest" description="Disordered" evidence="1">
    <location>
        <begin position="1"/>
        <end position="82"/>
    </location>
</feature>
<evidence type="ECO:0000313" key="2">
    <source>
        <dbReference type="EMBL" id="GKV08631.1"/>
    </source>
</evidence>
<feature type="compositionally biased region" description="Polar residues" evidence="1">
    <location>
        <begin position="1"/>
        <end position="17"/>
    </location>
</feature>
<dbReference type="AlphaFoldDB" id="A0AAV5J7F5"/>
<evidence type="ECO:0000313" key="3">
    <source>
        <dbReference type="Proteomes" id="UP001054252"/>
    </source>
</evidence>
<name>A0AAV5J7F5_9ROSI</name>
<reference evidence="2 3" key="1">
    <citation type="journal article" date="2021" name="Commun. Biol.">
        <title>The genome of Shorea leprosula (Dipterocarpaceae) highlights the ecological relevance of drought in aseasonal tropical rainforests.</title>
        <authorList>
            <person name="Ng K.K.S."/>
            <person name="Kobayashi M.J."/>
            <person name="Fawcett J.A."/>
            <person name="Hatakeyama M."/>
            <person name="Paape T."/>
            <person name="Ng C.H."/>
            <person name="Ang C.C."/>
            <person name="Tnah L.H."/>
            <person name="Lee C.T."/>
            <person name="Nishiyama T."/>
            <person name="Sese J."/>
            <person name="O'Brien M.J."/>
            <person name="Copetti D."/>
            <person name="Mohd Noor M.I."/>
            <person name="Ong R.C."/>
            <person name="Putra M."/>
            <person name="Sireger I.Z."/>
            <person name="Indrioko S."/>
            <person name="Kosugi Y."/>
            <person name="Izuno A."/>
            <person name="Isagi Y."/>
            <person name="Lee S.L."/>
            <person name="Shimizu K.K."/>
        </authorList>
    </citation>
    <scope>NUCLEOTIDE SEQUENCE [LARGE SCALE GENOMIC DNA]</scope>
    <source>
        <strain evidence="2">214</strain>
    </source>
</reference>
<dbReference type="PANTHER" id="PTHR33730">
    <property type="entry name" value="OS05G0542732 PROTEIN-RELATED"/>
    <property type="match status" value="1"/>
</dbReference>
<gene>
    <name evidence="2" type="ORF">SLEP1_g20235</name>
</gene>
<dbReference type="Proteomes" id="UP001054252">
    <property type="component" value="Unassembled WGS sequence"/>
</dbReference>
<evidence type="ECO:0000256" key="1">
    <source>
        <dbReference type="SAM" id="MobiDB-lite"/>
    </source>
</evidence>
<dbReference type="InterPro" id="IPR031421">
    <property type="entry name" value="DUF4666"/>
</dbReference>
<keyword evidence="3" id="KW-1185">Reference proteome</keyword>
<comment type="caution">
    <text evidence="2">The sequence shown here is derived from an EMBL/GenBank/DDBJ whole genome shotgun (WGS) entry which is preliminary data.</text>
</comment>
<dbReference type="EMBL" id="BPVZ01000029">
    <property type="protein sequence ID" value="GKV08631.1"/>
    <property type="molecule type" value="Genomic_DNA"/>
</dbReference>
<protein>
    <submittedName>
        <fullName evidence="2">Uncharacterized protein</fullName>
    </submittedName>
</protein>
<accession>A0AAV5J7F5</accession>
<dbReference type="Pfam" id="PF15697">
    <property type="entry name" value="DUF4666"/>
    <property type="match status" value="1"/>
</dbReference>
<organism evidence="2 3">
    <name type="scientific">Rubroshorea leprosula</name>
    <dbReference type="NCBI Taxonomy" id="152421"/>
    <lineage>
        <taxon>Eukaryota</taxon>
        <taxon>Viridiplantae</taxon>
        <taxon>Streptophyta</taxon>
        <taxon>Embryophyta</taxon>
        <taxon>Tracheophyta</taxon>
        <taxon>Spermatophyta</taxon>
        <taxon>Magnoliopsida</taxon>
        <taxon>eudicotyledons</taxon>
        <taxon>Gunneridae</taxon>
        <taxon>Pentapetalae</taxon>
        <taxon>rosids</taxon>
        <taxon>malvids</taxon>
        <taxon>Malvales</taxon>
        <taxon>Dipterocarpaceae</taxon>
        <taxon>Rubroshorea</taxon>
    </lineage>
</organism>
<sequence>MTTLQRSSVSFRRQGSSGRVWDDHLPHDPNSGPLFGKSPDPPHPRPDVLLLAPDEQNSPPQHIHVPERTLSSPCSESPAKTTPRCGFSALFRRCMGSSATQ</sequence>
<proteinExistence type="predicted"/>
<feature type="compositionally biased region" description="Polar residues" evidence="1">
    <location>
        <begin position="69"/>
        <end position="80"/>
    </location>
</feature>